<dbReference type="OrthoDB" id="350717at2157"/>
<evidence type="ECO:0000313" key="2">
    <source>
        <dbReference type="Proteomes" id="UP000434101"/>
    </source>
</evidence>
<comment type="caution">
    <text evidence="1">The sequence shown here is derived from an EMBL/GenBank/DDBJ whole genome shotgun (WGS) entry which is preliminary data.</text>
</comment>
<dbReference type="RefSeq" id="WP_160066321.1">
    <property type="nucleotide sequence ID" value="NZ_WUYX01000053.1"/>
</dbReference>
<keyword evidence="2" id="KW-1185">Reference proteome</keyword>
<gene>
    <name evidence="1" type="ORF">GS429_15885</name>
</gene>
<dbReference type="AlphaFoldDB" id="A0A6B0VSM6"/>
<name>A0A6B0VSM6_9EURY</name>
<proteinExistence type="predicted"/>
<dbReference type="EMBL" id="WUYX01000053">
    <property type="protein sequence ID" value="MXV63509.1"/>
    <property type="molecule type" value="Genomic_DNA"/>
</dbReference>
<reference evidence="1 2" key="1">
    <citation type="submission" date="2020-01" db="EMBL/GenBank/DDBJ databases">
        <title>Natronorubrum sp. JWXQ-INN 674 isolated from Inner Mongolia Autonomous Region of China.</title>
        <authorList>
            <person name="Xue Q."/>
        </authorList>
    </citation>
    <scope>NUCLEOTIDE SEQUENCE [LARGE SCALE GENOMIC DNA]</scope>
    <source>
        <strain evidence="1 2">JWXQ-INN-674</strain>
    </source>
</reference>
<sequence length="321" mass="36762">MNSDTGRLISETEARRKAEETLAFEIGNLPRLGEVEVAESEYIYPLEIRLPRVIFDQDRDKPVDVKFMNAETIGEITVDAASGEVSRPHLHEIESEIRRQKKEVENVVHKALVRSSAKKFSQLPFPEHRYTPILDVLSHLIIEGPITAQELSEMSSVDEQKYRDYVDILAEVDLVRWESDQVEADNILIEILAQPKSPPEHLNAAMAHFFKQGAEHIGTIREILGPHLLLSGHYYYSALGQPEMPRMGEREFDDVMKWNYSGNNRNQKRFKLPRYLIQLEDVGLLESENGTGPRAWKGKEDVQRNLLRQDDLLAPISEVIA</sequence>
<organism evidence="1 2">
    <name type="scientific">Natronorubrum halalkaliphilum</name>
    <dbReference type="NCBI Taxonomy" id="2691917"/>
    <lineage>
        <taxon>Archaea</taxon>
        <taxon>Methanobacteriati</taxon>
        <taxon>Methanobacteriota</taxon>
        <taxon>Stenosarchaea group</taxon>
        <taxon>Halobacteria</taxon>
        <taxon>Halobacteriales</taxon>
        <taxon>Natrialbaceae</taxon>
        <taxon>Natronorubrum</taxon>
    </lineage>
</organism>
<dbReference type="Proteomes" id="UP000434101">
    <property type="component" value="Unassembled WGS sequence"/>
</dbReference>
<protein>
    <submittedName>
        <fullName evidence="1">Uncharacterized protein</fullName>
    </submittedName>
</protein>
<accession>A0A6B0VSM6</accession>
<evidence type="ECO:0000313" key="1">
    <source>
        <dbReference type="EMBL" id="MXV63509.1"/>
    </source>
</evidence>